<dbReference type="Proteomes" id="UP001321018">
    <property type="component" value="Unassembled WGS sequence"/>
</dbReference>
<evidence type="ECO:0000313" key="4">
    <source>
        <dbReference type="Proteomes" id="UP001321018"/>
    </source>
</evidence>
<dbReference type="RefSeq" id="WP_338003532.1">
    <property type="nucleotide sequence ID" value="NZ_JAOPKA010000005.1"/>
</dbReference>
<dbReference type="InterPro" id="IPR058448">
    <property type="entry name" value="DUF8135"/>
</dbReference>
<name>A0AAP2YY61_9EURY</name>
<feature type="compositionally biased region" description="Basic and acidic residues" evidence="1">
    <location>
        <begin position="60"/>
        <end position="77"/>
    </location>
</feature>
<sequence>MSDDRDSDRDDEPGRPATTGAADTVVSYDESDEPAGGQPADRTGPPLDELADAVGTRGSDSPRSDVDAGTHDGTDGAALFEHEDVEGIDRDTLWEQVEHGGVDTVDEQSRADTDREIREVQKREYCHGCDHFESPPDVGCRHEGTDILEFPTLETVRVADCPVVLEEEALEERR</sequence>
<dbReference type="EMBL" id="JAOPKA010000005">
    <property type="protein sequence ID" value="MCU4741699.1"/>
    <property type="molecule type" value="Genomic_DNA"/>
</dbReference>
<dbReference type="Pfam" id="PF26456">
    <property type="entry name" value="DUF8135"/>
    <property type="match status" value="1"/>
</dbReference>
<comment type="caution">
    <text evidence="3">The sequence shown here is derived from an EMBL/GenBank/DDBJ whole genome shotgun (WGS) entry which is preliminary data.</text>
</comment>
<reference evidence="3" key="1">
    <citation type="submission" date="2022-09" db="EMBL/GenBank/DDBJ databases">
        <title>Enrichment on poylsaccharides allowed isolation of novel metabolic and taxonomic groups of Haloarchaea.</title>
        <authorList>
            <person name="Sorokin D.Y."/>
            <person name="Elcheninov A.G."/>
            <person name="Khizhniak T.V."/>
            <person name="Kolganova T.V."/>
            <person name="Kublanov I.V."/>
        </authorList>
    </citation>
    <scope>NUCLEOTIDE SEQUENCE</scope>
    <source>
        <strain evidence="3">AArc-xg1-1</strain>
    </source>
</reference>
<gene>
    <name evidence="3" type="ORF">OB960_09850</name>
</gene>
<proteinExistence type="predicted"/>
<evidence type="ECO:0000313" key="3">
    <source>
        <dbReference type="EMBL" id="MCU4741699.1"/>
    </source>
</evidence>
<feature type="domain" description="DUF8135" evidence="2">
    <location>
        <begin position="118"/>
        <end position="167"/>
    </location>
</feature>
<dbReference type="AlphaFoldDB" id="A0AAP2YY61"/>
<organism evidence="3 4">
    <name type="scientific">Natronoglomus mannanivorans</name>
    <dbReference type="NCBI Taxonomy" id="2979990"/>
    <lineage>
        <taxon>Archaea</taxon>
        <taxon>Methanobacteriati</taxon>
        <taxon>Methanobacteriota</taxon>
        <taxon>Stenosarchaea group</taxon>
        <taxon>Halobacteria</taxon>
        <taxon>Halobacteriales</taxon>
        <taxon>Natrialbaceae</taxon>
        <taxon>Natronoglomus</taxon>
    </lineage>
</organism>
<feature type="region of interest" description="Disordered" evidence="1">
    <location>
        <begin position="1"/>
        <end position="77"/>
    </location>
</feature>
<evidence type="ECO:0000259" key="2">
    <source>
        <dbReference type="Pfam" id="PF26456"/>
    </source>
</evidence>
<feature type="compositionally biased region" description="Basic and acidic residues" evidence="1">
    <location>
        <begin position="1"/>
        <end position="14"/>
    </location>
</feature>
<protein>
    <recommendedName>
        <fullName evidence="2">DUF8135 domain-containing protein</fullName>
    </recommendedName>
</protein>
<accession>A0AAP2YY61</accession>
<evidence type="ECO:0000256" key="1">
    <source>
        <dbReference type="SAM" id="MobiDB-lite"/>
    </source>
</evidence>